<dbReference type="Pfam" id="PF16656">
    <property type="entry name" value="Pur_ac_phosph_N"/>
    <property type="match status" value="1"/>
</dbReference>
<dbReference type="InterPro" id="IPR003961">
    <property type="entry name" value="FN3_dom"/>
</dbReference>
<feature type="domain" description="Fibronectin type-III" evidence="1">
    <location>
        <begin position="43"/>
        <end position="141"/>
    </location>
</feature>
<dbReference type="SMART" id="SM00060">
    <property type="entry name" value="FN3"/>
    <property type="match status" value="1"/>
</dbReference>
<dbReference type="GO" id="GO:0046872">
    <property type="term" value="F:metal ion binding"/>
    <property type="evidence" value="ECO:0007669"/>
    <property type="project" value="InterPro"/>
</dbReference>
<evidence type="ECO:0000313" key="3">
    <source>
        <dbReference type="Proteomes" id="UP000176424"/>
    </source>
</evidence>
<dbReference type="InterPro" id="IPR044016">
    <property type="entry name" value="Big_13"/>
</dbReference>
<dbReference type="Proteomes" id="UP000176424">
    <property type="component" value="Unassembled WGS sequence"/>
</dbReference>
<dbReference type="GO" id="GO:0003993">
    <property type="term" value="F:acid phosphatase activity"/>
    <property type="evidence" value="ECO:0007669"/>
    <property type="project" value="InterPro"/>
</dbReference>
<dbReference type="SUPFAM" id="SSF49363">
    <property type="entry name" value="Purple acid phosphatase, N-terminal domain"/>
    <property type="match status" value="1"/>
</dbReference>
<reference evidence="2 3" key="1">
    <citation type="journal article" date="2016" name="Nat. Commun.">
        <title>Thousands of microbial genomes shed light on interconnected biogeochemical processes in an aquifer system.</title>
        <authorList>
            <person name="Anantharaman K."/>
            <person name="Brown C.T."/>
            <person name="Hug L.A."/>
            <person name="Sharon I."/>
            <person name="Castelle C.J."/>
            <person name="Probst A.J."/>
            <person name="Thomas B.C."/>
            <person name="Singh A."/>
            <person name="Wilkins M.J."/>
            <person name="Karaoz U."/>
            <person name="Brodie E.L."/>
            <person name="Williams K.H."/>
            <person name="Hubbard S.S."/>
            <person name="Banfield J.F."/>
        </authorList>
    </citation>
    <scope>NUCLEOTIDE SEQUENCE [LARGE SCALE GENOMIC DNA]</scope>
</reference>
<dbReference type="EMBL" id="MEXR01000035">
    <property type="protein sequence ID" value="OGD09249.1"/>
    <property type="molecule type" value="Genomic_DNA"/>
</dbReference>
<proteinExistence type="predicted"/>
<evidence type="ECO:0000259" key="1">
    <source>
        <dbReference type="PROSITE" id="PS50853"/>
    </source>
</evidence>
<comment type="caution">
    <text evidence="2">The sequence shown here is derived from an EMBL/GenBank/DDBJ whole genome shotgun (WGS) entry which is preliminary data.</text>
</comment>
<accession>A0A1F4ZS35</accession>
<protein>
    <recommendedName>
        <fullName evidence="1">Fibronectin type-III domain-containing protein</fullName>
    </recommendedName>
</protein>
<name>A0A1F4ZS35_9BACT</name>
<gene>
    <name evidence="2" type="ORF">A2397_02855</name>
</gene>
<dbReference type="PROSITE" id="PS50853">
    <property type="entry name" value="FN3"/>
    <property type="match status" value="1"/>
</dbReference>
<dbReference type="CDD" id="cd00063">
    <property type="entry name" value="FN3"/>
    <property type="match status" value="1"/>
</dbReference>
<dbReference type="AlphaFoldDB" id="A0A1F4ZS35"/>
<dbReference type="InterPro" id="IPR015914">
    <property type="entry name" value="PAPs_N"/>
</dbReference>
<dbReference type="Pfam" id="PF19077">
    <property type="entry name" value="Big_13"/>
    <property type="match status" value="1"/>
</dbReference>
<organism evidence="2 3">
    <name type="scientific">Candidatus Amesbacteria bacterium RIFOXYB1_FULL_44_23</name>
    <dbReference type="NCBI Taxonomy" id="1797263"/>
    <lineage>
        <taxon>Bacteria</taxon>
        <taxon>Candidatus Amesiibacteriota</taxon>
    </lineage>
</organism>
<dbReference type="Gene3D" id="2.60.40.380">
    <property type="entry name" value="Purple acid phosphatase-like, N-terminal"/>
    <property type="match status" value="1"/>
</dbReference>
<dbReference type="Gene3D" id="2.60.40.10">
    <property type="entry name" value="Immunoglobulins"/>
    <property type="match status" value="1"/>
</dbReference>
<evidence type="ECO:0000313" key="2">
    <source>
        <dbReference type="EMBL" id="OGD09249.1"/>
    </source>
</evidence>
<dbReference type="InterPro" id="IPR008963">
    <property type="entry name" value="Purple_acid_Pase-like_N"/>
</dbReference>
<dbReference type="InterPro" id="IPR013783">
    <property type="entry name" value="Ig-like_fold"/>
</dbReference>
<sequence length="487" mass="50949">MNIREIRIPTILGLFLALGGLVSGLWLVQNQSQKNALASAENTPNKVAVSNISDSSFVVSWVTDKATVGFVQYGEGQSLDMVVTDDRDQERGSVQSSLTHLVTVRGLKPATTYKFKVGAGKQLYDQNGAPYEVVTGSTIAEQPPEADVAYGQVVTQSSEPAEGAIVYLQIPGGVMAAAMVKNTGSWVIPLSTIRTADLGQYLRYDKTNTEVVLQVQGGALGSSQATITTGTDSPVYEIMLGKNYEKTTAQTETGAEEVASESATLEVQKLPVIDLKLLTPLQGEGVNTQKPQIIGEAPAGTEVTVEVHSENVIVGKAVADSDGTFTYAIPENLEPGEHTLTLTAVVEGVTKKITRSFVVYAAGESGFPVYTATPSATIAMSPTPSVRPSPSPTLRPTAVPTAVVTIVPTVKPTTIPTPTASQALPTNIPTPTIVTTITPTAAPKPTAVPTPVVSLPESGGESSTRLLLLVGLGITLLGVWGLKKSQS</sequence>
<dbReference type="STRING" id="1797263.A2397_02855"/>